<dbReference type="InterPro" id="IPR008144">
    <property type="entry name" value="Guanylate_kin-like_dom"/>
</dbReference>
<keyword evidence="3" id="KW-1185">Reference proteome</keyword>
<dbReference type="InterPro" id="IPR020590">
    <property type="entry name" value="Guanylate_kinase_CS"/>
</dbReference>
<gene>
    <name evidence="2" type="ORF">JJN12_04480</name>
</gene>
<dbReference type="PROSITE" id="PS00856">
    <property type="entry name" value="GUANYLATE_KINASE_1"/>
    <property type="match status" value="1"/>
</dbReference>
<dbReference type="InterPro" id="IPR027417">
    <property type="entry name" value="P-loop_NTPase"/>
</dbReference>
<reference evidence="2 3" key="1">
    <citation type="submission" date="2021-01" db="EMBL/GenBank/DDBJ databases">
        <title>Isolation and description of Catonella massiliensis sp. nov., a novel Catonella species, isolated from a stable periodontitis subject.</title>
        <authorList>
            <person name="Antezack A."/>
            <person name="Boxberger M."/>
            <person name="La Scola B."/>
            <person name="Monnet-Corti V."/>
        </authorList>
    </citation>
    <scope>NUCLEOTIDE SEQUENCE [LARGE SCALE GENOMIC DNA]</scope>
    <source>
        <strain evidence="2 3">Marseille-Q4567</strain>
    </source>
</reference>
<evidence type="ECO:0000259" key="1">
    <source>
        <dbReference type="PROSITE" id="PS50052"/>
    </source>
</evidence>
<dbReference type="PROSITE" id="PS50052">
    <property type="entry name" value="GUANYLATE_KINASE_2"/>
    <property type="match status" value="1"/>
</dbReference>
<proteinExistence type="predicted"/>
<dbReference type="EMBL" id="JAEPRJ010000001">
    <property type="protein sequence ID" value="MBK5897042.1"/>
    <property type="molecule type" value="Genomic_DNA"/>
</dbReference>
<dbReference type="SMART" id="SM00072">
    <property type="entry name" value="GuKc"/>
    <property type="match status" value="1"/>
</dbReference>
<evidence type="ECO:0000313" key="3">
    <source>
        <dbReference type="Proteomes" id="UP000604730"/>
    </source>
</evidence>
<accession>A0ABS1IYS4</accession>
<dbReference type="SUPFAM" id="SSF52540">
    <property type="entry name" value="P-loop containing nucleoside triphosphate hydrolases"/>
    <property type="match status" value="1"/>
</dbReference>
<sequence>MGYLYVLMGKSATGKDSIYRKLLKDVRLGLRKFVIYTTRPMRIREVNGLEYNFVTEAELKVLRKEGKVIEERCFNTIDGPWYYFTVNDGSMDLSQADYICINTLAGYNQIKSYFGEDKVRPVYIEVSDVELIKRAIRREEKQKQPNVAEICRRFLSDNADFSEENLISSGIDKKYRFQNNNLNICTKEITAFIKEN</sequence>
<organism evidence="2 3">
    <name type="scientific">Catonella massiliensis</name>
    <dbReference type="NCBI Taxonomy" id="2799636"/>
    <lineage>
        <taxon>Bacteria</taxon>
        <taxon>Bacillati</taxon>
        <taxon>Bacillota</taxon>
        <taxon>Clostridia</taxon>
        <taxon>Lachnospirales</taxon>
        <taxon>Lachnospiraceae</taxon>
        <taxon>Catonella</taxon>
    </lineage>
</organism>
<keyword evidence="2" id="KW-0418">Kinase</keyword>
<comment type="caution">
    <text evidence="2">The sequence shown here is derived from an EMBL/GenBank/DDBJ whole genome shotgun (WGS) entry which is preliminary data.</text>
</comment>
<dbReference type="Pfam" id="PF00625">
    <property type="entry name" value="Guanylate_kin"/>
    <property type="match status" value="1"/>
</dbReference>
<dbReference type="InterPro" id="IPR008145">
    <property type="entry name" value="GK/Ca_channel_bsu"/>
</dbReference>
<protein>
    <submittedName>
        <fullName evidence="2">Guanylate kinase</fullName>
    </submittedName>
</protein>
<name>A0ABS1IYS4_9FIRM</name>
<dbReference type="Proteomes" id="UP000604730">
    <property type="component" value="Unassembled WGS sequence"/>
</dbReference>
<keyword evidence="2" id="KW-0808">Transferase</keyword>
<evidence type="ECO:0000313" key="2">
    <source>
        <dbReference type="EMBL" id="MBK5897042.1"/>
    </source>
</evidence>
<dbReference type="Gene3D" id="3.40.50.300">
    <property type="entry name" value="P-loop containing nucleotide triphosphate hydrolases"/>
    <property type="match status" value="1"/>
</dbReference>
<dbReference type="RefSeq" id="WP_208428551.1">
    <property type="nucleotide sequence ID" value="NZ_JAEPRJ010000001.1"/>
</dbReference>
<dbReference type="GO" id="GO:0016301">
    <property type="term" value="F:kinase activity"/>
    <property type="evidence" value="ECO:0007669"/>
    <property type="project" value="UniProtKB-KW"/>
</dbReference>
<feature type="domain" description="Guanylate kinase-like" evidence="1">
    <location>
        <begin position="2"/>
        <end position="194"/>
    </location>
</feature>